<dbReference type="AlphaFoldDB" id="A0A835UGU1"/>
<accession>A0A835UGU1</accession>
<feature type="region of interest" description="Disordered" evidence="1">
    <location>
        <begin position="107"/>
        <end position="134"/>
    </location>
</feature>
<feature type="compositionally biased region" description="Low complexity" evidence="1">
    <location>
        <begin position="114"/>
        <end position="127"/>
    </location>
</feature>
<comment type="caution">
    <text evidence="2">The sequence shown here is derived from an EMBL/GenBank/DDBJ whole genome shotgun (WGS) entry which is preliminary data.</text>
</comment>
<feature type="compositionally biased region" description="Low complexity" evidence="1">
    <location>
        <begin position="61"/>
        <end position="71"/>
    </location>
</feature>
<protein>
    <submittedName>
        <fullName evidence="2">Uncharacterized protein</fullName>
    </submittedName>
</protein>
<evidence type="ECO:0000256" key="1">
    <source>
        <dbReference type="SAM" id="MobiDB-lite"/>
    </source>
</evidence>
<feature type="compositionally biased region" description="Polar residues" evidence="1">
    <location>
        <begin position="44"/>
        <end position="56"/>
    </location>
</feature>
<feature type="compositionally biased region" description="Acidic residues" evidence="1">
    <location>
        <begin position="72"/>
        <end position="82"/>
    </location>
</feature>
<name>A0A835UGU1_VANPL</name>
<organism evidence="2 3">
    <name type="scientific">Vanilla planifolia</name>
    <name type="common">Vanilla</name>
    <dbReference type="NCBI Taxonomy" id="51239"/>
    <lineage>
        <taxon>Eukaryota</taxon>
        <taxon>Viridiplantae</taxon>
        <taxon>Streptophyta</taxon>
        <taxon>Embryophyta</taxon>
        <taxon>Tracheophyta</taxon>
        <taxon>Spermatophyta</taxon>
        <taxon>Magnoliopsida</taxon>
        <taxon>Liliopsida</taxon>
        <taxon>Asparagales</taxon>
        <taxon>Orchidaceae</taxon>
        <taxon>Vanilloideae</taxon>
        <taxon>Vanilleae</taxon>
        <taxon>Vanilla</taxon>
    </lineage>
</organism>
<evidence type="ECO:0000313" key="2">
    <source>
        <dbReference type="EMBL" id="KAG0462579.1"/>
    </source>
</evidence>
<reference evidence="2 3" key="1">
    <citation type="journal article" date="2020" name="Nat. Food">
        <title>A phased Vanilla planifolia genome enables genetic improvement of flavour and production.</title>
        <authorList>
            <person name="Hasing T."/>
            <person name="Tang H."/>
            <person name="Brym M."/>
            <person name="Khazi F."/>
            <person name="Huang T."/>
            <person name="Chambers A.H."/>
        </authorList>
    </citation>
    <scope>NUCLEOTIDE SEQUENCE [LARGE SCALE GENOMIC DNA]</scope>
    <source>
        <tissue evidence="2">Leaf</tissue>
    </source>
</reference>
<feature type="compositionally biased region" description="Polar residues" evidence="1">
    <location>
        <begin position="1"/>
        <end position="30"/>
    </location>
</feature>
<dbReference type="Proteomes" id="UP000639772">
    <property type="component" value="Chromosome 11"/>
</dbReference>
<evidence type="ECO:0000313" key="3">
    <source>
        <dbReference type="Proteomes" id="UP000639772"/>
    </source>
</evidence>
<feature type="region of interest" description="Disordered" evidence="1">
    <location>
        <begin position="1"/>
        <end position="92"/>
    </location>
</feature>
<gene>
    <name evidence="2" type="ORF">HPP92_021055</name>
</gene>
<proteinExistence type="predicted"/>
<sequence>MPSPSAASTSISQTKQPPSIRQTSHGTTMETCPFLLHTYRKLTMQENPPHGSTSGTKRLVTSATLTTTSSADENEDNDDGDDARESPPPTTIFRYAAFVQVTLPSASDTNAGDSSSSTLLLTSSPTPANIPASHVPDRLSTVTNVPTTLTARGATTPALSFLSHPVQKQVAVGTVSGNSSEQVGDTIAKAVPSFLSGVSGINGSVTTGKDPPSPSRLS</sequence>
<dbReference type="EMBL" id="JADCNM010000011">
    <property type="protein sequence ID" value="KAG0462579.1"/>
    <property type="molecule type" value="Genomic_DNA"/>
</dbReference>